<keyword evidence="2" id="KW-0808">Transferase</keyword>
<reference evidence="2 3" key="1">
    <citation type="journal article" date="2015" name="Genome Biol. Evol.">
        <title>Phylogenomic analyses indicate that early fungi evolved digesting cell walls of algal ancestors of land plants.</title>
        <authorList>
            <person name="Chang Y."/>
            <person name="Wang S."/>
            <person name="Sekimoto S."/>
            <person name="Aerts A.L."/>
            <person name="Choi C."/>
            <person name="Clum A."/>
            <person name="LaButti K.M."/>
            <person name="Lindquist E.A."/>
            <person name="Yee Ngan C."/>
            <person name="Ohm R.A."/>
            <person name="Salamov A.A."/>
            <person name="Grigoriev I.V."/>
            <person name="Spatafora J.W."/>
            <person name="Berbee M.L."/>
        </authorList>
    </citation>
    <scope>NUCLEOTIDE SEQUENCE [LARGE SCALE GENOMIC DNA]</scope>
    <source>
        <strain evidence="2 3">NRRL 28638</strain>
    </source>
</reference>
<organism evidence="2 3">
    <name type="scientific">Conidiobolus coronatus (strain ATCC 28846 / CBS 209.66 / NRRL 28638)</name>
    <name type="common">Delacroixia coronata</name>
    <dbReference type="NCBI Taxonomy" id="796925"/>
    <lineage>
        <taxon>Eukaryota</taxon>
        <taxon>Fungi</taxon>
        <taxon>Fungi incertae sedis</taxon>
        <taxon>Zoopagomycota</taxon>
        <taxon>Entomophthoromycotina</taxon>
        <taxon>Entomophthoromycetes</taxon>
        <taxon>Entomophthorales</taxon>
        <taxon>Ancylistaceae</taxon>
        <taxon>Conidiobolus</taxon>
    </lineage>
</organism>
<gene>
    <name evidence="2" type="ORF">CONCODRAFT_13221</name>
</gene>
<keyword evidence="2" id="KW-0489">Methyltransferase</keyword>
<evidence type="ECO:0000256" key="1">
    <source>
        <dbReference type="SAM" id="MobiDB-lite"/>
    </source>
</evidence>
<dbReference type="PANTHER" id="PTHR31009">
    <property type="entry name" value="S-ADENOSYL-L-METHIONINE:CARBOXYL METHYLTRANSFERASE FAMILY PROTEIN"/>
    <property type="match status" value="1"/>
</dbReference>
<dbReference type="OrthoDB" id="1523883at2759"/>
<evidence type="ECO:0000313" key="2">
    <source>
        <dbReference type="EMBL" id="KXN65252.1"/>
    </source>
</evidence>
<evidence type="ECO:0000313" key="3">
    <source>
        <dbReference type="Proteomes" id="UP000070444"/>
    </source>
</evidence>
<dbReference type="GO" id="GO:0008168">
    <property type="term" value="F:methyltransferase activity"/>
    <property type="evidence" value="ECO:0007669"/>
    <property type="project" value="UniProtKB-KW"/>
</dbReference>
<keyword evidence="3" id="KW-1185">Reference proteome</keyword>
<accession>A0A137NRA2</accession>
<feature type="compositionally biased region" description="Polar residues" evidence="1">
    <location>
        <begin position="13"/>
        <end position="26"/>
    </location>
</feature>
<dbReference type="EMBL" id="KQ964932">
    <property type="protein sequence ID" value="KXN65252.1"/>
    <property type="molecule type" value="Genomic_DNA"/>
</dbReference>
<dbReference type="Proteomes" id="UP000070444">
    <property type="component" value="Unassembled WGS sequence"/>
</dbReference>
<sequence length="351" mass="40978">MANPNYKPKRVNSFDQNESASKSMDNYNESSSMQLNWIILGRKNVELAAELLKEDGTTLNIVDFACSHGKNSMTVINQLFDHLNTNNVLLAKNLKEIIVYHNDLPDNDFDEVLKCVEDKEIGYKVNELIESNNIEIETRFVGKTYYEQIVENESINFAFCYTSLHWMPEYCNLNYSVMYEKERENSEMLKWITEMSDRYLFKWLELRHQELKPSGLLSFNICTLSSFPAIVNKAWASLLKSKNIDPVELSSVTIPVLVRTKEQIDRLFEFIKDKFSLVNNQFIKDTIEMDKPTLRAVCYNQITTGLYKHPNLFPDMDSIEAFYEEFEQEIYSLGETVTLNSGFEWILLQKI</sequence>
<protein>
    <submittedName>
        <fullName evidence="2">S-adenosyl-L-methionine-dependent methyltransferase</fullName>
    </submittedName>
</protein>
<dbReference type="SUPFAM" id="SSF53335">
    <property type="entry name" value="S-adenosyl-L-methionine-dependent methyltransferases"/>
    <property type="match status" value="1"/>
</dbReference>
<proteinExistence type="predicted"/>
<dbReference type="AlphaFoldDB" id="A0A137NRA2"/>
<dbReference type="Gene3D" id="3.40.50.150">
    <property type="entry name" value="Vaccinia Virus protein VP39"/>
    <property type="match status" value="1"/>
</dbReference>
<dbReference type="InterPro" id="IPR029063">
    <property type="entry name" value="SAM-dependent_MTases_sf"/>
</dbReference>
<name>A0A137NRA2_CONC2</name>
<dbReference type="InterPro" id="IPR005299">
    <property type="entry name" value="MeTrfase_7"/>
</dbReference>
<feature type="region of interest" description="Disordered" evidence="1">
    <location>
        <begin position="1"/>
        <end position="26"/>
    </location>
</feature>
<dbReference type="Pfam" id="PF03492">
    <property type="entry name" value="Methyltransf_7"/>
    <property type="match status" value="1"/>
</dbReference>
<dbReference type="GO" id="GO:0032259">
    <property type="term" value="P:methylation"/>
    <property type="evidence" value="ECO:0007669"/>
    <property type="project" value="UniProtKB-KW"/>
</dbReference>